<dbReference type="AlphaFoldDB" id="A0A378LM25"/>
<evidence type="ECO:0000313" key="1">
    <source>
        <dbReference type="EMBL" id="STY27813.1"/>
    </source>
</evidence>
<proteinExistence type="predicted"/>
<evidence type="ECO:0000313" key="2">
    <source>
        <dbReference type="Proteomes" id="UP000254631"/>
    </source>
</evidence>
<sequence>MTRHKESLKIYTDSINHSTINVLKQTLSRSNTRDNVIDWPLDFATRAGFNPDQLIGRVLNHIAGVGHKIKNVFNYVVHYEAYSC</sequence>
<reference evidence="1 2" key="1">
    <citation type="submission" date="2018-06" db="EMBL/GenBank/DDBJ databases">
        <authorList>
            <consortium name="Pathogen Informatics"/>
            <person name="Doyle S."/>
        </authorList>
    </citation>
    <scope>NUCLEOTIDE SEQUENCE [LARGE SCALE GENOMIC DNA]</scope>
    <source>
        <strain evidence="1 2">NCTC12000</strain>
    </source>
</reference>
<name>A0A378LM25_LEGPN</name>
<dbReference type="EMBL" id="UGOL01000002">
    <property type="protein sequence ID" value="STY27813.1"/>
    <property type="molecule type" value="Genomic_DNA"/>
</dbReference>
<protein>
    <submittedName>
        <fullName evidence="1">Conjugal transfer protein TraA</fullName>
    </submittedName>
</protein>
<dbReference type="Proteomes" id="UP000254631">
    <property type="component" value="Unassembled WGS sequence"/>
</dbReference>
<accession>A0A378LM25</accession>
<gene>
    <name evidence="1" type="primary">traA_3</name>
    <name evidence="1" type="ORF">NCTC12000_03228</name>
</gene>
<organism evidence="1 2">
    <name type="scientific">Legionella pneumophila</name>
    <dbReference type="NCBI Taxonomy" id="446"/>
    <lineage>
        <taxon>Bacteria</taxon>
        <taxon>Pseudomonadati</taxon>
        <taxon>Pseudomonadota</taxon>
        <taxon>Gammaproteobacteria</taxon>
        <taxon>Legionellales</taxon>
        <taxon>Legionellaceae</taxon>
        <taxon>Legionella</taxon>
    </lineage>
</organism>